<keyword evidence="2" id="KW-1185">Reference proteome</keyword>
<dbReference type="AlphaFoldDB" id="A0A2V3IW81"/>
<evidence type="ECO:0000313" key="2">
    <source>
        <dbReference type="Proteomes" id="UP000247409"/>
    </source>
</evidence>
<dbReference type="SUPFAM" id="SSF81301">
    <property type="entry name" value="Nucleotidyltransferase"/>
    <property type="match status" value="1"/>
</dbReference>
<proteinExistence type="predicted"/>
<accession>A0A2V3IW81</accession>
<dbReference type="Proteomes" id="UP000247409">
    <property type="component" value="Unassembled WGS sequence"/>
</dbReference>
<dbReference type="OrthoDB" id="2776at2759"/>
<evidence type="ECO:0000313" key="1">
    <source>
        <dbReference type="EMBL" id="PXF46404.1"/>
    </source>
</evidence>
<gene>
    <name evidence="1" type="ORF">BWQ96_03798</name>
</gene>
<name>A0A2V3IW81_9FLOR</name>
<sequence length="485" mass="54223">MVSNTLQEHSASTETSWGLPWEDVFAALRPSPDEINLYKSIISQVEDVLKDAHLPHNLFPGGSFGKKTLTTGENKLQLFSIYDDFQPDNYFEVHLKPMMAALKSANVFSDLKENGLAAVFNKDGIEVRILAAGVLYGGPKDLLLPLKENEKQSGEVLPDILRGQQIAREVHVETTCGVLRSQVIANQCPLYHDMVRSAKKWRSTCDFISSADMPGDYLIELLMLEAFTGAPCMPRGPGLYSTTMRRFLSLAAAQCGSGSDVMADDSMPKSMLWWDRYYNRGTIDLCMAKGLLDVGRSDLCSIIVVDPAVPFVNVARSVPDWSEMRKCARDSLSSFQNTDLLDSLDHRLRALSEGMLDTVNGMRNQIEALQLLVNSPRRWSGAIQFNEVHMNSDAWTKVMEVELQTVKWRINARKARTEGTGYTSCVDISLQRIGKKLERTIDVDVLFRGGTSNLVFDADVDHVLICRRSEIVRNRDYSIQVTIVG</sequence>
<dbReference type="EMBL" id="NBIV01000039">
    <property type="protein sequence ID" value="PXF46404.1"/>
    <property type="molecule type" value="Genomic_DNA"/>
</dbReference>
<protein>
    <submittedName>
        <fullName evidence="1">Uncharacterized protein</fullName>
    </submittedName>
</protein>
<comment type="caution">
    <text evidence="1">The sequence shown here is derived from an EMBL/GenBank/DDBJ whole genome shotgun (WGS) entry which is preliminary data.</text>
</comment>
<organism evidence="1 2">
    <name type="scientific">Gracilariopsis chorda</name>
    <dbReference type="NCBI Taxonomy" id="448386"/>
    <lineage>
        <taxon>Eukaryota</taxon>
        <taxon>Rhodophyta</taxon>
        <taxon>Florideophyceae</taxon>
        <taxon>Rhodymeniophycidae</taxon>
        <taxon>Gracilariales</taxon>
        <taxon>Gracilariaceae</taxon>
        <taxon>Gracilariopsis</taxon>
    </lineage>
</organism>
<dbReference type="Gene3D" id="1.10.1410.20">
    <property type="entry name" value="2'-5'-oligoadenylate synthetase 1, domain 2"/>
    <property type="match status" value="1"/>
</dbReference>
<dbReference type="InterPro" id="IPR043519">
    <property type="entry name" value="NT_sf"/>
</dbReference>
<reference evidence="1 2" key="1">
    <citation type="journal article" date="2018" name="Mol. Biol. Evol.">
        <title>Analysis of the draft genome of the red seaweed Gracilariopsis chorda provides insights into genome size evolution in Rhodophyta.</title>
        <authorList>
            <person name="Lee J."/>
            <person name="Yang E.C."/>
            <person name="Graf L."/>
            <person name="Yang J.H."/>
            <person name="Qiu H."/>
            <person name="Zel Zion U."/>
            <person name="Chan C.X."/>
            <person name="Stephens T.G."/>
            <person name="Weber A.P.M."/>
            <person name="Boo G.H."/>
            <person name="Boo S.M."/>
            <person name="Kim K.M."/>
            <person name="Shin Y."/>
            <person name="Jung M."/>
            <person name="Lee S.J."/>
            <person name="Yim H.S."/>
            <person name="Lee J.H."/>
            <person name="Bhattacharya D."/>
            <person name="Yoon H.S."/>
        </authorList>
    </citation>
    <scope>NUCLEOTIDE SEQUENCE [LARGE SCALE GENOMIC DNA]</scope>
    <source>
        <strain evidence="1 2">SKKU-2015</strain>
        <tissue evidence="1">Whole body</tissue>
    </source>
</reference>